<keyword evidence="1" id="KW-1133">Transmembrane helix</keyword>
<evidence type="ECO:0000313" key="2">
    <source>
        <dbReference type="EMBL" id="WHS63658.1"/>
    </source>
</evidence>
<keyword evidence="3" id="KW-1185">Reference proteome</keyword>
<sequence>MKPTSPPEGSNTAAAPKKSPIVAWLIGLPVVIFAVLMLIGKLMDDPQREQRWVDSETIKICWKQISKPEAERKTQEFHSQEDCDQLELAFKQKYNENP</sequence>
<evidence type="ECO:0000256" key="1">
    <source>
        <dbReference type="SAM" id="Phobius"/>
    </source>
</evidence>
<dbReference type="EMBL" id="CP125947">
    <property type="protein sequence ID" value="WHS63658.1"/>
    <property type="molecule type" value="Genomic_DNA"/>
</dbReference>
<organism evidence="2 3">
    <name type="scientific">Comamonas resistens</name>
    <dbReference type="NCBI Taxonomy" id="3046670"/>
    <lineage>
        <taxon>Bacteria</taxon>
        <taxon>Pseudomonadati</taxon>
        <taxon>Pseudomonadota</taxon>
        <taxon>Betaproteobacteria</taxon>
        <taxon>Burkholderiales</taxon>
        <taxon>Comamonadaceae</taxon>
        <taxon>Comamonas</taxon>
    </lineage>
</organism>
<dbReference type="RefSeq" id="WP_283484816.1">
    <property type="nucleotide sequence ID" value="NZ_CP125947.1"/>
</dbReference>
<protein>
    <submittedName>
        <fullName evidence="2">Uncharacterized protein</fullName>
    </submittedName>
</protein>
<gene>
    <name evidence="2" type="ORF">QMY55_14035</name>
</gene>
<accession>A0ABY8SKR6</accession>
<proteinExistence type="predicted"/>
<dbReference type="Proteomes" id="UP001240697">
    <property type="component" value="Chromosome"/>
</dbReference>
<keyword evidence="1" id="KW-0812">Transmembrane</keyword>
<feature type="transmembrane region" description="Helical" evidence="1">
    <location>
        <begin position="20"/>
        <end position="39"/>
    </location>
</feature>
<evidence type="ECO:0000313" key="3">
    <source>
        <dbReference type="Proteomes" id="UP001240697"/>
    </source>
</evidence>
<name>A0ABY8SKR6_9BURK</name>
<reference evidence="2 3" key="1">
    <citation type="submission" date="2023-05" db="EMBL/GenBank/DDBJ databases">
        <authorList>
            <person name="Yin Y."/>
            <person name="Lu Z."/>
        </authorList>
    </citation>
    <scope>NUCLEOTIDE SEQUENCE [LARGE SCALE GENOMIC DNA]</scope>
    <source>
        <strain evidence="2 3">ZM22</strain>
    </source>
</reference>
<keyword evidence="1" id="KW-0472">Membrane</keyword>